<comment type="caution">
    <text evidence="2">The sequence shown here is derived from an EMBL/GenBank/DDBJ whole genome shotgun (WGS) entry which is preliminary data.</text>
</comment>
<evidence type="ECO:0000256" key="1">
    <source>
        <dbReference type="SAM" id="MobiDB-lite"/>
    </source>
</evidence>
<gene>
    <name evidence="2" type="ORF">PGLA2088_LOCUS27653</name>
</gene>
<evidence type="ECO:0000313" key="3">
    <source>
        <dbReference type="Proteomes" id="UP000626109"/>
    </source>
</evidence>
<proteinExistence type="predicted"/>
<protein>
    <submittedName>
        <fullName evidence="2">Uncharacterized protein</fullName>
    </submittedName>
</protein>
<organism evidence="2 3">
    <name type="scientific">Polarella glacialis</name>
    <name type="common">Dinoflagellate</name>
    <dbReference type="NCBI Taxonomy" id="89957"/>
    <lineage>
        <taxon>Eukaryota</taxon>
        <taxon>Sar</taxon>
        <taxon>Alveolata</taxon>
        <taxon>Dinophyceae</taxon>
        <taxon>Suessiales</taxon>
        <taxon>Suessiaceae</taxon>
        <taxon>Polarella</taxon>
    </lineage>
</organism>
<feature type="region of interest" description="Disordered" evidence="1">
    <location>
        <begin position="68"/>
        <end position="96"/>
    </location>
</feature>
<feature type="non-terminal residue" evidence="2">
    <location>
        <position position="96"/>
    </location>
</feature>
<evidence type="ECO:0000313" key="2">
    <source>
        <dbReference type="EMBL" id="CAE8691926.1"/>
    </source>
</evidence>
<sequence length="96" mass="9892">ATGMRCPETLAPIPEALAEEGEEGDWAMALEEVAAAASAEAVLSWREEGTRSCSPALGEEVALKSRSCSPARRATPPLSAPPIPGWAATGADSWGE</sequence>
<reference evidence="2" key="1">
    <citation type="submission" date="2021-02" db="EMBL/GenBank/DDBJ databases">
        <authorList>
            <person name="Dougan E. K."/>
            <person name="Rhodes N."/>
            <person name="Thang M."/>
            <person name="Chan C."/>
        </authorList>
    </citation>
    <scope>NUCLEOTIDE SEQUENCE</scope>
</reference>
<dbReference type="AlphaFoldDB" id="A0A813K7D5"/>
<accession>A0A813K7D5</accession>
<feature type="non-terminal residue" evidence="2">
    <location>
        <position position="1"/>
    </location>
</feature>
<dbReference type="EMBL" id="CAJNNW010027547">
    <property type="protein sequence ID" value="CAE8691926.1"/>
    <property type="molecule type" value="Genomic_DNA"/>
</dbReference>
<name>A0A813K7D5_POLGL</name>
<dbReference type="Proteomes" id="UP000626109">
    <property type="component" value="Unassembled WGS sequence"/>
</dbReference>